<reference evidence="9" key="1">
    <citation type="journal article" date="2020" name="mSystems">
        <title>Genome- and Community-Level Interaction Insights into Carbon Utilization and Element Cycling Functions of Hydrothermarchaeota in Hydrothermal Sediment.</title>
        <authorList>
            <person name="Zhou Z."/>
            <person name="Liu Y."/>
            <person name="Xu W."/>
            <person name="Pan J."/>
            <person name="Luo Z.H."/>
            <person name="Li M."/>
        </authorList>
    </citation>
    <scope>NUCLEOTIDE SEQUENCE [LARGE SCALE GENOMIC DNA]</scope>
    <source>
        <strain evidence="9">HyVt-493</strain>
    </source>
</reference>
<comment type="caution">
    <text evidence="9">The sequence shown here is derived from an EMBL/GenBank/DDBJ whole genome shotgun (WGS) entry which is preliminary data.</text>
</comment>
<organism evidence="9">
    <name type="scientific">Leucothrix mucor</name>
    <dbReference type="NCBI Taxonomy" id="45248"/>
    <lineage>
        <taxon>Bacteria</taxon>
        <taxon>Pseudomonadati</taxon>
        <taxon>Pseudomonadota</taxon>
        <taxon>Gammaproteobacteria</taxon>
        <taxon>Thiotrichales</taxon>
        <taxon>Thiotrichaceae</taxon>
        <taxon>Leucothrix</taxon>
    </lineage>
</organism>
<keyword evidence="6" id="KW-0653">Protein transport</keyword>
<keyword evidence="6" id="KW-0813">Transport</keyword>
<feature type="transmembrane region" description="Helical" evidence="7">
    <location>
        <begin position="21"/>
        <end position="41"/>
    </location>
</feature>
<sequence>MKKINPIDSSLYPVEQSFKQPILLMALFVLIPALILFFIFGATDISRGLKIFVGNWISPIILWFFTASFFHLWLKSKKLAQEKQATQQFSQFFKVADTTELSLDGIQQHSQQANIPENNLLLSRSTLYLNHTGKSDDIDEAFGIKEREFLRGSYALPRFMIWAIPIIGFIGTVWGISNGISHFSDAMTATSSVTDVSAMLKESLPLVTNSLATAFDTTLLALLLSVPLMMMMLWLEKQEEAYLILLDETWFHDIKPLFASKQSVAPMMLTTDGALVQTAGTDSSVQSVANEIKLLSTQIGALQETMEDLYETTFANKIEQNNGK</sequence>
<protein>
    <recommendedName>
        <fullName evidence="8">MotA/TolQ/ExbB proton channel domain-containing protein</fullName>
    </recommendedName>
</protein>
<feature type="transmembrane region" description="Helical" evidence="7">
    <location>
        <begin position="53"/>
        <end position="74"/>
    </location>
</feature>
<dbReference type="EMBL" id="DRMS01000258">
    <property type="protein sequence ID" value="HFC92530.1"/>
    <property type="molecule type" value="Genomic_DNA"/>
</dbReference>
<evidence type="ECO:0000313" key="9">
    <source>
        <dbReference type="EMBL" id="HFC92530.1"/>
    </source>
</evidence>
<dbReference type="PANTHER" id="PTHR30625">
    <property type="entry name" value="PROTEIN TOLQ"/>
    <property type="match status" value="1"/>
</dbReference>
<evidence type="ECO:0000256" key="2">
    <source>
        <dbReference type="ARBA" id="ARBA00022475"/>
    </source>
</evidence>
<gene>
    <name evidence="9" type="ORF">ENJ51_06930</name>
</gene>
<keyword evidence="2" id="KW-1003">Cell membrane</keyword>
<keyword evidence="3 7" id="KW-0812">Transmembrane</keyword>
<feature type="transmembrane region" description="Helical" evidence="7">
    <location>
        <begin position="159"/>
        <end position="177"/>
    </location>
</feature>
<name>A0A7V2T0P0_LEUMU</name>
<proteinExistence type="inferred from homology"/>
<dbReference type="PANTHER" id="PTHR30625:SF11">
    <property type="entry name" value="MOTA_TOLQ_EXBB PROTON CHANNEL DOMAIN-CONTAINING PROTEIN"/>
    <property type="match status" value="1"/>
</dbReference>
<dbReference type="InterPro" id="IPR050790">
    <property type="entry name" value="ExbB/TolQ_transport"/>
</dbReference>
<dbReference type="InterPro" id="IPR002898">
    <property type="entry name" value="MotA_ExbB_proton_chnl"/>
</dbReference>
<dbReference type="GO" id="GO:0017038">
    <property type="term" value="P:protein import"/>
    <property type="evidence" value="ECO:0007669"/>
    <property type="project" value="TreeGrafter"/>
</dbReference>
<comment type="subcellular location">
    <subcellularLocation>
        <location evidence="1">Cell membrane</location>
        <topology evidence="1">Multi-pass membrane protein</topology>
    </subcellularLocation>
    <subcellularLocation>
        <location evidence="6">Membrane</location>
        <topology evidence="6">Multi-pass membrane protein</topology>
    </subcellularLocation>
</comment>
<dbReference type="AlphaFoldDB" id="A0A7V2T0P0"/>
<dbReference type="Proteomes" id="UP000885750">
    <property type="component" value="Unassembled WGS sequence"/>
</dbReference>
<comment type="similarity">
    <text evidence="6">Belongs to the exbB/tolQ family.</text>
</comment>
<evidence type="ECO:0000256" key="6">
    <source>
        <dbReference type="RuleBase" id="RU004057"/>
    </source>
</evidence>
<keyword evidence="5 7" id="KW-0472">Membrane</keyword>
<dbReference type="GO" id="GO:0005886">
    <property type="term" value="C:plasma membrane"/>
    <property type="evidence" value="ECO:0007669"/>
    <property type="project" value="UniProtKB-SubCell"/>
</dbReference>
<dbReference type="Pfam" id="PF01618">
    <property type="entry name" value="MotA_ExbB"/>
    <property type="match status" value="1"/>
</dbReference>
<evidence type="ECO:0000256" key="5">
    <source>
        <dbReference type="ARBA" id="ARBA00023136"/>
    </source>
</evidence>
<feature type="transmembrane region" description="Helical" evidence="7">
    <location>
        <begin position="211"/>
        <end position="235"/>
    </location>
</feature>
<evidence type="ECO:0000256" key="4">
    <source>
        <dbReference type="ARBA" id="ARBA00022989"/>
    </source>
</evidence>
<accession>A0A7V2T0P0</accession>
<feature type="domain" description="MotA/TolQ/ExbB proton channel" evidence="8">
    <location>
        <begin position="153"/>
        <end position="239"/>
    </location>
</feature>
<keyword evidence="4 7" id="KW-1133">Transmembrane helix</keyword>
<evidence type="ECO:0000259" key="8">
    <source>
        <dbReference type="Pfam" id="PF01618"/>
    </source>
</evidence>
<evidence type="ECO:0000256" key="7">
    <source>
        <dbReference type="SAM" id="Phobius"/>
    </source>
</evidence>
<evidence type="ECO:0000256" key="1">
    <source>
        <dbReference type="ARBA" id="ARBA00004651"/>
    </source>
</evidence>
<evidence type="ECO:0000256" key="3">
    <source>
        <dbReference type="ARBA" id="ARBA00022692"/>
    </source>
</evidence>